<dbReference type="Proteomes" id="UP000187406">
    <property type="component" value="Unassembled WGS sequence"/>
</dbReference>
<dbReference type="AlphaFoldDB" id="A0A1Q3BYD3"/>
<dbReference type="GO" id="GO:0003824">
    <property type="term" value="F:catalytic activity"/>
    <property type="evidence" value="ECO:0007669"/>
    <property type="project" value="InterPro"/>
</dbReference>
<dbReference type="Gene3D" id="3.60.10.10">
    <property type="entry name" value="Endonuclease/exonuclease/phosphatase"/>
    <property type="match status" value="1"/>
</dbReference>
<feature type="domain" description="DUF4283" evidence="3">
    <location>
        <begin position="28"/>
        <end position="107"/>
    </location>
</feature>
<dbReference type="Pfam" id="PF03372">
    <property type="entry name" value="Exo_endo_phos"/>
    <property type="match status" value="1"/>
</dbReference>
<dbReference type="InterPro" id="IPR040256">
    <property type="entry name" value="At4g02000-like"/>
</dbReference>
<name>A0A1Q3BYD3_CEPFO</name>
<evidence type="ECO:0000313" key="5">
    <source>
        <dbReference type="Proteomes" id="UP000187406"/>
    </source>
</evidence>
<feature type="non-terminal residue" evidence="4">
    <location>
        <position position="1"/>
    </location>
</feature>
<organism evidence="4 5">
    <name type="scientific">Cephalotus follicularis</name>
    <name type="common">Albany pitcher plant</name>
    <dbReference type="NCBI Taxonomy" id="3775"/>
    <lineage>
        <taxon>Eukaryota</taxon>
        <taxon>Viridiplantae</taxon>
        <taxon>Streptophyta</taxon>
        <taxon>Embryophyta</taxon>
        <taxon>Tracheophyta</taxon>
        <taxon>Spermatophyta</taxon>
        <taxon>Magnoliopsida</taxon>
        <taxon>eudicotyledons</taxon>
        <taxon>Gunneridae</taxon>
        <taxon>Pentapetalae</taxon>
        <taxon>rosids</taxon>
        <taxon>fabids</taxon>
        <taxon>Oxalidales</taxon>
        <taxon>Cephalotaceae</taxon>
        <taxon>Cephalotus</taxon>
    </lineage>
</organism>
<sequence>QKLTYIAPTTVDGESMAVMPEEVLEEGAKEWENGLVGYFVGKKIPFRSLQAVLNKKWSAAGKFSIHTAENGIFVFKCESLEVTNWILDNGPWDVWGVHLALRLWERDMPPICSGFTKIPVWVKLLNIPMEYWTPRGLSHLASVLGTPLHMDPATEAKQMISFARLCIEMCADRAFPVIKVKRSSGAVVEVRVEYNWKPPVCERCKVFDHSTRACPIRPVPPLVEPAPKVPESKDTPNAEGWVEVKGKGKEKMSVVSMPQVPAIKPAMKNTGLCIPPRNLEAPKTPDKGKIAAEDSPGTASPGGNPLALRIKNIEGQLQMEPISKSDPNLKRAVDNKQSGNSSSNSRKKEKEKPPYRPKEPSSKSMISGACWNIRGLNDPIKQREVKSLILKNSIALMGLLESRVRHRNKDRVAKGLGRGWKHITNHAHSLVGRIWVILNSGVVQFSVIDISHQVFHGKVSFGEDECFVSFVYGSCDYRERRVLWDNLVHHSTRFSSKPWVLCGDFNVSRFPSEHSGDSQILSKAMMEFEQCIRNCEVQDLRQTGCFFYWSNKRSGKGAIAKKIDRAMGNWEWIMWFSFVQAHFPPPGISDGITSDHSPCIIPLSRPHSQGGRPFKYLNIWAAHPLFLEKVKEVWALPVGGSPMEMVARKLRMLKPVLKELHINYFKDPITKQELELQ</sequence>
<dbReference type="InParanoid" id="A0A1Q3BYD3"/>
<reference evidence="5" key="1">
    <citation type="submission" date="2016-04" db="EMBL/GenBank/DDBJ databases">
        <title>Cephalotus genome sequencing.</title>
        <authorList>
            <person name="Fukushima K."/>
            <person name="Hasebe M."/>
            <person name="Fang X."/>
        </authorList>
    </citation>
    <scope>NUCLEOTIDE SEQUENCE [LARGE SCALE GENOMIC DNA]</scope>
    <source>
        <strain evidence="5">cv. St1</strain>
    </source>
</reference>
<feature type="compositionally biased region" description="Low complexity" evidence="1">
    <location>
        <begin position="335"/>
        <end position="344"/>
    </location>
</feature>
<feature type="domain" description="Endonuclease/exonuclease/phosphatase" evidence="2">
    <location>
        <begin position="371"/>
        <end position="566"/>
    </location>
</feature>
<feature type="compositionally biased region" description="Basic and acidic residues" evidence="1">
    <location>
        <begin position="283"/>
        <end position="292"/>
    </location>
</feature>
<dbReference type="STRING" id="3775.A0A1Q3BYD3"/>
<dbReference type="EMBL" id="BDDD01001065">
    <property type="protein sequence ID" value="GAV73034.1"/>
    <property type="molecule type" value="Genomic_DNA"/>
</dbReference>
<dbReference type="InterPro" id="IPR025558">
    <property type="entry name" value="DUF4283"/>
</dbReference>
<feature type="non-terminal residue" evidence="4">
    <location>
        <position position="677"/>
    </location>
</feature>
<evidence type="ECO:0000259" key="2">
    <source>
        <dbReference type="Pfam" id="PF03372"/>
    </source>
</evidence>
<comment type="caution">
    <text evidence="4">The sequence shown here is derived from an EMBL/GenBank/DDBJ whole genome shotgun (WGS) entry which is preliminary data.</text>
</comment>
<feature type="compositionally biased region" description="Basic and acidic residues" evidence="1">
    <location>
        <begin position="346"/>
        <end position="361"/>
    </location>
</feature>
<dbReference type="SUPFAM" id="SSF56219">
    <property type="entry name" value="DNase I-like"/>
    <property type="match status" value="1"/>
</dbReference>
<evidence type="ECO:0000313" key="4">
    <source>
        <dbReference type="EMBL" id="GAV73034.1"/>
    </source>
</evidence>
<feature type="region of interest" description="Disordered" evidence="1">
    <location>
        <begin position="320"/>
        <end position="364"/>
    </location>
</feature>
<dbReference type="PANTHER" id="PTHR31286">
    <property type="entry name" value="GLYCINE-RICH CELL WALL STRUCTURAL PROTEIN 1.8-LIKE"/>
    <property type="match status" value="1"/>
</dbReference>
<feature type="region of interest" description="Disordered" evidence="1">
    <location>
        <begin position="268"/>
        <end position="306"/>
    </location>
</feature>
<gene>
    <name evidence="4" type="ORF">CFOL_v3_16521</name>
</gene>
<evidence type="ECO:0000259" key="3">
    <source>
        <dbReference type="Pfam" id="PF14111"/>
    </source>
</evidence>
<dbReference type="Pfam" id="PF14111">
    <property type="entry name" value="DUF4283"/>
    <property type="match status" value="1"/>
</dbReference>
<dbReference type="InterPro" id="IPR036691">
    <property type="entry name" value="Endo/exonu/phosph_ase_sf"/>
</dbReference>
<accession>A0A1Q3BYD3</accession>
<dbReference type="PANTHER" id="PTHR31286:SF165">
    <property type="entry name" value="DUF4283 DOMAIN-CONTAINING PROTEIN"/>
    <property type="match status" value="1"/>
</dbReference>
<keyword evidence="5" id="KW-1185">Reference proteome</keyword>
<dbReference type="InterPro" id="IPR005135">
    <property type="entry name" value="Endo/exonuclease/phosphatase"/>
</dbReference>
<protein>
    <submittedName>
        <fullName evidence="4">Exo_endo_phos domain-containing protein/DUF4283 domain-containing protein</fullName>
    </submittedName>
</protein>
<evidence type="ECO:0000256" key="1">
    <source>
        <dbReference type="SAM" id="MobiDB-lite"/>
    </source>
</evidence>
<proteinExistence type="predicted"/>
<dbReference type="OrthoDB" id="1113724at2759"/>